<dbReference type="Gene3D" id="3.10.180.10">
    <property type="entry name" value="2,3-Dihydroxybiphenyl 1,2-Dioxygenase, domain 1"/>
    <property type="match status" value="1"/>
</dbReference>
<keyword evidence="2" id="KW-0456">Lyase</keyword>
<dbReference type="Proteomes" id="UP001228905">
    <property type="component" value="Unassembled WGS sequence"/>
</dbReference>
<organism evidence="2 3">
    <name type="scientific">Caulobacter ginsengisoli</name>
    <dbReference type="NCBI Taxonomy" id="400775"/>
    <lineage>
        <taxon>Bacteria</taxon>
        <taxon>Pseudomonadati</taxon>
        <taxon>Pseudomonadota</taxon>
        <taxon>Alphaproteobacteria</taxon>
        <taxon>Caulobacterales</taxon>
        <taxon>Caulobacteraceae</taxon>
        <taxon>Caulobacter</taxon>
    </lineage>
</organism>
<accession>A0ABU0ILZ3</accession>
<comment type="caution">
    <text evidence="2">The sequence shown here is derived from an EMBL/GenBank/DDBJ whole genome shotgun (WGS) entry which is preliminary data.</text>
</comment>
<protein>
    <submittedName>
        <fullName evidence="2">Lactoylglutathione lyase</fullName>
        <ecNumber evidence="2">4.4.1.5</ecNumber>
    </submittedName>
</protein>
<proteinExistence type="predicted"/>
<dbReference type="EC" id="4.4.1.5" evidence="2"/>
<keyword evidence="3" id="KW-1185">Reference proteome</keyword>
<gene>
    <name evidence="2" type="ORF">QO010_000791</name>
</gene>
<dbReference type="RefSeq" id="WP_307346248.1">
    <property type="nucleotide sequence ID" value="NZ_JAUSVS010000001.1"/>
</dbReference>
<dbReference type="CDD" id="cd06587">
    <property type="entry name" value="VOC"/>
    <property type="match status" value="1"/>
</dbReference>
<dbReference type="SUPFAM" id="SSF54593">
    <property type="entry name" value="Glyoxalase/Bleomycin resistance protein/Dihydroxybiphenyl dioxygenase"/>
    <property type="match status" value="1"/>
</dbReference>
<dbReference type="InterPro" id="IPR029068">
    <property type="entry name" value="Glyas_Bleomycin-R_OHBP_Dase"/>
</dbReference>
<name>A0ABU0ILZ3_9CAUL</name>
<reference evidence="2 3" key="1">
    <citation type="submission" date="2023-07" db="EMBL/GenBank/DDBJ databases">
        <title>Genomic Encyclopedia of Type Strains, Phase IV (KMG-IV): sequencing the most valuable type-strain genomes for metagenomic binning, comparative biology and taxonomic classification.</title>
        <authorList>
            <person name="Goeker M."/>
        </authorList>
    </citation>
    <scope>NUCLEOTIDE SEQUENCE [LARGE SCALE GENOMIC DNA]</scope>
    <source>
        <strain evidence="2 3">DSM 18695</strain>
    </source>
</reference>
<dbReference type="InterPro" id="IPR004360">
    <property type="entry name" value="Glyas_Fos-R_dOase_dom"/>
</dbReference>
<evidence type="ECO:0000313" key="2">
    <source>
        <dbReference type="EMBL" id="MDQ0463043.1"/>
    </source>
</evidence>
<dbReference type="EMBL" id="JAUSVS010000001">
    <property type="protein sequence ID" value="MDQ0463043.1"/>
    <property type="molecule type" value="Genomic_DNA"/>
</dbReference>
<dbReference type="GO" id="GO:0004462">
    <property type="term" value="F:lactoylglutathione lyase activity"/>
    <property type="evidence" value="ECO:0007669"/>
    <property type="project" value="UniProtKB-EC"/>
</dbReference>
<dbReference type="PROSITE" id="PS51819">
    <property type="entry name" value="VOC"/>
    <property type="match status" value="1"/>
</dbReference>
<evidence type="ECO:0000313" key="3">
    <source>
        <dbReference type="Proteomes" id="UP001228905"/>
    </source>
</evidence>
<feature type="domain" description="VOC" evidence="1">
    <location>
        <begin position="104"/>
        <end position="220"/>
    </location>
</feature>
<sequence>MELAKPRVDIGLSTNDLQPMLAFWQGRVGLPFDHALPIRKGHVQHRHDALGSVLKINHHDEPLPDAPPSGYRELIIAQAGRTEADSLTDPDGNRLSRVPRGQDGIEQVAIRLAVRDLAAHRRFYGQALGLPEEPRRRGAAFRAGETLILLEESPDAPADAGMQGRGWRYITFQVFKVDEVHAAVLAAGGREALAPLTLGTTARISMVRDPDGNWIELSQRASIVGSLD</sequence>
<dbReference type="Pfam" id="PF00903">
    <property type="entry name" value="Glyoxalase"/>
    <property type="match status" value="1"/>
</dbReference>
<dbReference type="InterPro" id="IPR037523">
    <property type="entry name" value="VOC_core"/>
</dbReference>
<evidence type="ECO:0000259" key="1">
    <source>
        <dbReference type="PROSITE" id="PS51819"/>
    </source>
</evidence>